<sequence>MKPLLIALSRVWIALTWLRPVCAIPVSNGLSLTLTSTLNNASTHDFRFSSVHVSFLNQNYSEPPIRYRVPDTHTTLVLSLDPSHEIQKAAMGRTILQTQMRLREFIRRYNAENTPLRRGEDPYESDEKTEACFVGVATWPMGSQLLTYGTVYNALQGLWLYMYRKERYMRGVFEVRDDQFGVVGIGKIQSTRPD</sequence>
<dbReference type="Proteomes" id="UP000664521">
    <property type="component" value="Unassembled WGS sequence"/>
</dbReference>
<feature type="chain" id="PRO_5034060803" evidence="1">
    <location>
        <begin position="24"/>
        <end position="194"/>
    </location>
</feature>
<accession>A0A8H3G3G1</accession>
<protein>
    <submittedName>
        <fullName evidence="2">Uncharacterized protein</fullName>
    </submittedName>
</protein>
<gene>
    <name evidence="2" type="ORF">HETSPECPRED_008351</name>
</gene>
<comment type="caution">
    <text evidence="2">The sequence shown here is derived from an EMBL/GenBank/DDBJ whole genome shotgun (WGS) entry which is preliminary data.</text>
</comment>
<keyword evidence="3" id="KW-1185">Reference proteome</keyword>
<dbReference type="OrthoDB" id="5410068at2759"/>
<proteinExistence type="predicted"/>
<organism evidence="2 3">
    <name type="scientific">Heterodermia speciosa</name>
    <dbReference type="NCBI Taxonomy" id="116794"/>
    <lineage>
        <taxon>Eukaryota</taxon>
        <taxon>Fungi</taxon>
        <taxon>Dikarya</taxon>
        <taxon>Ascomycota</taxon>
        <taxon>Pezizomycotina</taxon>
        <taxon>Lecanoromycetes</taxon>
        <taxon>OSLEUM clade</taxon>
        <taxon>Lecanoromycetidae</taxon>
        <taxon>Caliciales</taxon>
        <taxon>Physciaceae</taxon>
        <taxon>Heterodermia</taxon>
    </lineage>
</organism>
<evidence type="ECO:0000313" key="2">
    <source>
        <dbReference type="EMBL" id="CAF9932406.1"/>
    </source>
</evidence>
<keyword evidence="1" id="KW-0732">Signal</keyword>
<evidence type="ECO:0000313" key="3">
    <source>
        <dbReference type="Proteomes" id="UP000664521"/>
    </source>
</evidence>
<evidence type="ECO:0000256" key="1">
    <source>
        <dbReference type="SAM" id="SignalP"/>
    </source>
</evidence>
<name>A0A8H3G3G1_9LECA</name>
<feature type="signal peptide" evidence="1">
    <location>
        <begin position="1"/>
        <end position="23"/>
    </location>
</feature>
<reference evidence="2" key="1">
    <citation type="submission" date="2021-03" db="EMBL/GenBank/DDBJ databases">
        <authorList>
            <person name="Tagirdzhanova G."/>
        </authorList>
    </citation>
    <scope>NUCLEOTIDE SEQUENCE</scope>
</reference>
<dbReference type="AlphaFoldDB" id="A0A8H3G3G1"/>
<dbReference type="EMBL" id="CAJPDS010000063">
    <property type="protein sequence ID" value="CAF9932406.1"/>
    <property type="molecule type" value="Genomic_DNA"/>
</dbReference>